<dbReference type="EMBL" id="CAJHUC010001320">
    <property type="protein sequence ID" value="CAD7700696.1"/>
    <property type="molecule type" value="Genomic_DNA"/>
</dbReference>
<dbReference type="NCBIfam" id="TIGR01499">
    <property type="entry name" value="folC"/>
    <property type="match status" value="1"/>
</dbReference>
<dbReference type="InterPro" id="IPR036615">
    <property type="entry name" value="Mur_ligase_C_dom_sf"/>
</dbReference>
<dbReference type="GO" id="GO:0005524">
    <property type="term" value="F:ATP binding"/>
    <property type="evidence" value="ECO:0007669"/>
    <property type="project" value="UniProtKB-KW"/>
</dbReference>
<dbReference type="GO" id="GO:0046872">
    <property type="term" value="F:metal ion binding"/>
    <property type="evidence" value="ECO:0007669"/>
    <property type="project" value="UniProtKB-KW"/>
</dbReference>
<dbReference type="Pfam" id="PF02875">
    <property type="entry name" value="Mur_ligase_C"/>
    <property type="match status" value="1"/>
</dbReference>
<feature type="domain" description="Mur ligase C-terminal" evidence="7">
    <location>
        <begin position="436"/>
        <end position="576"/>
    </location>
</feature>
<dbReference type="GO" id="GO:0004326">
    <property type="term" value="F:tetrahydrofolylpolyglutamate synthase activity"/>
    <property type="evidence" value="ECO:0007669"/>
    <property type="project" value="InterPro"/>
</dbReference>
<dbReference type="InterPro" id="IPR036565">
    <property type="entry name" value="Mur-like_cat_sf"/>
</dbReference>
<keyword evidence="4" id="KW-0547">Nucleotide-binding</keyword>
<comment type="caution">
    <text evidence="9">The sequence shown here is derived from an EMBL/GenBank/DDBJ whole genome shotgun (WGS) entry which is preliminary data.</text>
</comment>
<proteinExistence type="inferred from homology"/>
<evidence type="ECO:0008006" key="11">
    <source>
        <dbReference type="Google" id="ProtNLM"/>
    </source>
</evidence>
<dbReference type="OrthoDB" id="5212574at2759"/>
<dbReference type="InterPro" id="IPR001645">
    <property type="entry name" value="Folylpolyglutamate_synth"/>
</dbReference>
<keyword evidence="2" id="KW-0436">Ligase</keyword>
<protein>
    <recommendedName>
        <fullName evidence="11">Mur ligase central domain-containing protein</fullName>
    </recommendedName>
</protein>
<dbReference type="InterPro" id="IPR004101">
    <property type="entry name" value="Mur_ligase_C"/>
</dbReference>
<keyword evidence="10" id="KW-1185">Reference proteome</keyword>
<feature type="domain" description="Mur ligase central" evidence="8">
    <location>
        <begin position="167"/>
        <end position="401"/>
    </location>
</feature>
<dbReference type="Pfam" id="PF08245">
    <property type="entry name" value="Mur_ligase_M"/>
    <property type="match status" value="1"/>
</dbReference>
<evidence type="ECO:0000313" key="9">
    <source>
        <dbReference type="EMBL" id="CAD7700696.1"/>
    </source>
</evidence>
<sequence length="591" mass="62617">MASFGSRSFSALWASMPPGPHLLWLQRSLWSTTAAVCTSQPCGVVVMQRAATMGPSKQPNAAARSGLQDQLSAYRQNLCKSRSCGSLDVMQSRFDPFTNRAGSSFHSSGCRGITNAVEFLDSLTNYEHTGVPADAGTGGSDGFPLDRVRALLSRMGDPHLKLKFVHITGSKGKGTVAHFIASVLKESGLAVGLYTSPHVVSVEERICMDGEAIKANELNDLVAQNRSAIEACQASEKGRLTYFEVLTALAFKHFVDRQADIVVTEVGLGGTTDATNVIEANGLVAAVLTPIDSEHLQALGGTIESVAGAKAGIMKAGRPAVLAEQPNPDVLRVLEARAAELGCKITHAKRDVAVRRTPPSSSHSTSPSIDVDFNGVKVANVALRMKGAHQDSNVATALCAVDEVWQFLQGGGSVSLDDHVLKDATRKGLEAVQLPGRFQVVQDHQDLEAPWVVLDGAHTAASAAALVHTLRSEFPSQPLGLIVAMAAEKDHVGVIRHLVQLQPDIVVFTAAPIGGSYERSAPPGTLAGTWDIAEGGVSGRRKRKRKMVQNSVGSALAKARHELWVRNAVICVTGSFYAVSEAIKVLETLPG</sequence>
<dbReference type="PANTHER" id="PTHR11136:SF0">
    <property type="entry name" value="DIHYDROFOLATE SYNTHETASE-RELATED"/>
    <property type="match status" value="1"/>
</dbReference>
<reference evidence="9" key="1">
    <citation type="submission" date="2020-12" db="EMBL/GenBank/DDBJ databases">
        <authorList>
            <person name="Iha C."/>
        </authorList>
    </citation>
    <scope>NUCLEOTIDE SEQUENCE</scope>
</reference>
<comment type="similarity">
    <text evidence="1">Belongs to the folylpolyglutamate synthase family.</text>
</comment>
<dbReference type="SUPFAM" id="SSF53623">
    <property type="entry name" value="MurD-like peptide ligases, catalytic domain"/>
    <property type="match status" value="1"/>
</dbReference>
<dbReference type="Gene3D" id="3.40.1190.10">
    <property type="entry name" value="Mur-like, catalytic domain"/>
    <property type="match status" value="1"/>
</dbReference>
<name>A0A8S1J4B9_9CHLO</name>
<dbReference type="PANTHER" id="PTHR11136">
    <property type="entry name" value="FOLYLPOLYGLUTAMATE SYNTHASE-RELATED"/>
    <property type="match status" value="1"/>
</dbReference>
<dbReference type="GO" id="GO:0005737">
    <property type="term" value="C:cytoplasm"/>
    <property type="evidence" value="ECO:0007669"/>
    <property type="project" value="TreeGrafter"/>
</dbReference>
<evidence type="ECO:0000313" key="10">
    <source>
        <dbReference type="Proteomes" id="UP000708148"/>
    </source>
</evidence>
<dbReference type="InterPro" id="IPR013221">
    <property type="entry name" value="Mur_ligase_cen"/>
</dbReference>
<keyword evidence="5" id="KW-0067">ATP-binding</keyword>
<keyword evidence="6" id="KW-0460">Magnesium</keyword>
<dbReference type="AlphaFoldDB" id="A0A8S1J4B9"/>
<evidence type="ECO:0000256" key="6">
    <source>
        <dbReference type="ARBA" id="ARBA00022842"/>
    </source>
</evidence>
<gene>
    <name evidence="9" type="ORF">OSTQU699_LOCUS6055</name>
</gene>
<accession>A0A8S1J4B9</accession>
<evidence type="ECO:0000256" key="3">
    <source>
        <dbReference type="ARBA" id="ARBA00022723"/>
    </source>
</evidence>
<evidence type="ECO:0000259" key="7">
    <source>
        <dbReference type="Pfam" id="PF02875"/>
    </source>
</evidence>
<evidence type="ECO:0000256" key="5">
    <source>
        <dbReference type="ARBA" id="ARBA00022840"/>
    </source>
</evidence>
<organism evidence="9 10">
    <name type="scientific">Ostreobium quekettii</name>
    <dbReference type="NCBI Taxonomy" id="121088"/>
    <lineage>
        <taxon>Eukaryota</taxon>
        <taxon>Viridiplantae</taxon>
        <taxon>Chlorophyta</taxon>
        <taxon>core chlorophytes</taxon>
        <taxon>Ulvophyceae</taxon>
        <taxon>TCBD clade</taxon>
        <taxon>Bryopsidales</taxon>
        <taxon>Ostreobineae</taxon>
        <taxon>Ostreobiaceae</taxon>
        <taxon>Ostreobium</taxon>
    </lineage>
</organism>
<dbReference type="GO" id="GO:0008841">
    <property type="term" value="F:dihydrofolate synthase activity"/>
    <property type="evidence" value="ECO:0007669"/>
    <property type="project" value="TreeGrafter"/>
</dbReference>
<dbReference type="SUPFAM" id="SSF53244">
    <property type="entry name" value="MurD-like peptide ligases, peptide-binding domain"/>
    <property type="match status" value="1"/>
</dbReference>
<evidence type="ECO:0000256" key="4">
    <source>
        <dbReference type="ARBA" id="ARBA00022741"/>
    </source>
</evidence>
<evidence type="ECO:0000256" key="1">
    <source>
        <dbReference type="ARBA" id="ARBA00008276"/>
    </source>
</evidence>
<dbReference type="Proteomes" id="UP000708148">
    <property type="component" value="Unassembled WGS sequence"/>
</dbReference>
<keyword evidence="3" id="KW-0479">Metal-binding</keyword>
<evidence type="ECO:0000259" key="8">
    <source>
        <dbReference type="Pfam" id="PF08245"/>
    </source>
</evidence>
<evidence type="ECO:0000256" key="2">
    <source>
        <dbReference type="ARBA" id="ARBA00022598"/>
    </source>
</evidence>
<dbReference type="Gene3D" id="3.90.190.20">
    <property type="entry name" value="Mur ligase, C-terminal domain"/>
    <property type="match status" value="1"/>
</dbReference>